<sequence length="88" mass="9640">MSKVTIEAVKMMLAKAEGAPRATEKQVAFINDLMASHKVPEDLSVILEAINNDLKQLPAAVASRLIDTLKSSPKRIFVKHPDGMLEEV</sequence>
<comment type="caution">
    <text evidence="1">The sequence shown here is derived from an EMBL/GenBank/DDBJ whole genome shotgun (WGS) entry which is preliminary data.</text>
</comment>
<proteinExistence type="predicted"/>
<accession>A0ABU5ZP24</accession>
<name>A0ABU5ZP24_9BACL</name>
<evidence type="ECO:0000313" key="2">
    <source>
        <dbReference type="Proteomes" id="UP001310386"/>
    </source>
</evidence>
<protein>
    <submittedName>
        <fullName evidence="1">Uncharacterized protein</fullName>
    </submittedName>
</protein>
<dbReference type="RefSeq" id="WP_371755228.1">
    <property type="nucleotide sequence ID" value="NZ_JAYJLD010000027.1"/>
</dbReference>
<reference evidence="1" key="1">
    <citation type="submission" date="2023-12" db="EMBL/GenBank/DDBJ databases">
        <title>Fervidustalea candida gen. nov., sp. nov., a novel member of the family Paenibacillaceae isolated from a geothermal area.</title>
        <authorList>
            <person name="Li W.-J."/>
            <person name="Jiao J.-Y."/>
            <person name="Chen Y."/>
        </authorList>
    </citation>
    <scope>NUCLEOTIDE SEQUENCE</scope>
    <source>
        <strain evidence="1">SYSU GA230002</strain>
    </source>
</reference>
<dbReference type="EMBL" id="JAYJLD010000027">
    <property type="protein sequence ID" value="MEB3103101.1"/>
    <property type="molecule type" value="Genomic_DNA"/>
</dbReference>
<dbReference type="Proteomes" id="UP001310386">
    <property type="component" value="Unassembled WGS sequence"/>
</dbReference>
<organism evidence="1 2">
    <name type="scientific">Ferviditalea candida</name>
    <dbReference type="NCBI Taxonomy" id="3108399"/>
    <lineage>
        <taxon>Bacteria</taxon>
        <taxon>Bacillati</taxon>
        <taxon>Bacillota</taxon>
        <taxon>Bacilli</taxon>
        <taxon>Bacillales</taxon>
        <taxon>Paenibacillaceae</taxon>
        <taxon>Ferviditalea</taxon>
    </lineage>
</organism>
<evidence type="ECO:0000313" key="1">
    <source>
        <dbReference type="EMBL" id="MEB3103101.1"/>
    </source>
</evidence>
<keyword evidence="2" id="KW-1185">Reference proteome</keyword>
<gene>
    <name evidence="1" type="ORF">VF724_15700</name>
</gene>